<dbReference type="EMBL" id="CP025791">
    <property type="protein sequence ID" value="AUP77988.1"/>
    <property type="molecule type" value="Genomic_DNA"/>
</dbReference>
<dbReference type="PIRSF" id="PIRSF005859">
    <property type="entry name" value="PBR"/>
    <property type="match status" value="1"/>
</dbReference>
<dbReference type="Proteomes" id="UP000235826">
    <property type="component" value="Chromosome"/>
</dbReference>
<dbReference type="InterPro" id="IPR004307">
    <property type="entry name" value="TspO_MBR"/>
</dbReference>
<feature type="transmembrane region" description="Helical" evidence="6">
    <location>
        <begin position="7"/>
        <end position="26"/>
    </location>
</feature>
<proteinExistence type="inferred from homology"/>
<feature type="transmembrane region" description="Helical" evidence="6">
    <location>
        <begin position="46"/>
        <end position="64"/>
    </location>
</feature>
<dbReference type="GO" id="GO:0033013">
    <property type="term" value="P:tetrapyrrole metabolic process"/>
    <property type="evidence" value="ECO:0007669"/>
    <property type="project" value="UniProtKB-ARBA"/>
</dbReference>
<evidence type="ECO:0000256" key="5">
    <source>
        <dbReference type="ARBA" id="ARBA00023136"/>
    </source>
</evidence>
<feature type="transmembrane region" description="Helical" evidence="6">
    <location>
        <begin position="131"/>
        <end position="151"/>
    </location>
</feature>
<protein>
    <submittedName>
        <fullName evidence="7">TspO protein</fullName>
    </submittedName>
</protein>
<dbReference type="Gene3D" id="1.20.1260.100">
    <property type="entry name" value="TspO/MBR protein"/>
    <property type="match status" value="1"/>
</dbReference>
<dbReference type="InterPro" id="IPR038330">
    <property type="entry name" value="TspO/MBR-related_sf"/>
</dbReference>
<evidence type="ECO:0000256" key="1">
    <source>
        <dbReference type="ARBA" id="ARBA00004141"/>
    </source>
</evidence>
<dbReference type="PANTHER" id="PTHR10057:SF0">
    <property type="entry name" value="TRANSLOCATOR PROTEIN"/>
    <property type="match status" value="1"/>
</dbReference>
<feature type="transmembrane region" description="Helical" evidence="6">
    <location>
        <begin position="99"/>
        <end position="119"/>
    </location>
</feature>
<keyword evidence="5 6" id="KW-0472">Membrane</keyword>
<keyword evidence="4 6" id="KW-1133">Transmembrane helix</keyword>
<dbReference type="OrthoDB" id="9795496at2"/>
<evidence type="ECO:0000256" key="2">
    <source>
        <dbReference type="ARBA" id="ARBA00007524"/>
    </source>
</evidence>
<reference evidence="7 8" key="1">
    <citation type="submission" date="2018-01" db="EMBL/GenBank/DDBJ databases">
        <title>Complete genome sequence of Flavivirga eckloniae ECD14 isolated from seaweed Ecklonia cava.</title>
        <authorList>
            <person name="Lee J.H."/>
            <person name="Baik K.S."/>
            <person name="Seong C.N."/>
        </authorList>
    </citation>
    <scope>NUCLEOTIDE SEQUENCE [LARGE SCALE GENOMIC DNA]</scope>
    <source>
        <strain evidence="7 8">ECD14</strain>
    </source>
</reference>
<evidence type="ECO:0000256" key="3">
    <source>
        <dbReference type="ARBA" id="ARBA00022692"/>
    </source>
</evidence>
<sequence length="153" mass="17709">MKLLKYIFVFLTINFGALAIGSWLMANGPQTIWYQDLNKAPWTPPGWVFGAAWTLIMICFSVYMGYLYKVVPKAKLIRLFGIQFILNIIWNYIFFNQHLIGLGLLTIVLLTIIVAKFLYDYIKVLTFKSILILPYLIWLCIATSLNAYILLNN</sequence>
<dbReference type="KEGG" id="fek:C1H87_04370"/>
<dbReference type="PANTHER" id="PTHR10057">
    <property type="entry name" value="PERIPHERAL-TYPE BENZODIAZEPINE RECEPTOR"/>
    <property type="match status" value="1"/>
</dbReference>
<comment type="similarity">
    <text evidence="2">Belongs to the TspO/BZRP family.</text>
</comment>
<evidence type="ECO:0000313" key="8">
    <source>
        <dbReference type="Proteomes" id="UP000235826"/>
    </source>
</evidence>
<dbReference type="RefSeq" id="WP_102754647.1">
    <property type="nucleotide sequence ID" value="NZ_CP025791.1"/>
</dbReference>
<organism evidence="7 8">
    <name type="scientific">Flavivirga eckloniae</name>
    <dbReference type="NCBI Taxonomy" id="1803846"/>
    <lineage>
        <taxon>Bacteria</taxon>
        <taxon>Pseudomonadati</taxon>
        <taxon>Bacteroidota</taxon>
        <taxon>Flavobacteriia</taxon>
        <taxon>Flavobacteriales</taxon>
        <taxon>Flavobacteriaceae</taxon>
        <taxon>Flavivirga</taxon>
    </lineage>
</organism>
<dbReference type="AlphaFoldDB" id="A0A2K9PMC3"/>
<dbReference type="Pfam" id="PF03073">
    <property type="entry name" value="TspO_MBR"/>
    <property type="match status" value="1"/>
</dbReference>
<comment type="subcellular location">
    <subcellularLocation>
        <location evidence="1">Membrane</location>
        <topology evidence="1">Multi-pass membrane protein</topology>
    </subcellularLocation>
</comment>
<dbReference type="CDD" id="cd15904">
    <property type="entry name" value="TSPO_MBR"/>
    <property type="match status" value="1"/>
</dbReference>
<dbReference type="GO" id="GO:0016020">
    <property type="term" value="C:membrane"/>
    <property type="evidence" value="ECO:0007669"/>
    <property type="project" value="UniProtKB-SubCell"/>
</dbReference>
<dbReference type="FunFam" id="1.20.1260.100:FF:000001">
    <property type="entry name" value="translocator protein 2"/>
    <property type="match status" value="1"/>
</dbReference>
<evidence type="ECO:0000256" key="6">
    <source>
        <dbReference type="SAM" id="Phobius"/>
    </source>
</evidence>
<gene>
    <name evidence="7" type="ORF">C1H87_04370</name>
</gene>
<evidence type="ECO:0000313" key="7">
    <source>
        <dbReference type="EMBL" id="AUP77988.1"/>
    </source>
</evidence>
<keyword evidence="3 6" id="KW-0812">Transmembrane</keyword>
<keyword evidence="8" id="KW-1185">Reference proteome</keyword>
<evidence type="ECO:0000256" key="4">
    <source>
        <dbReference type="ARBA" id="ARBA00022989"/>
    </source>
</evidence>
<accession>A0A2K9PMC3</accession>
<name>A0A2K9PMC3_9FLAO</name>